<keyword evidence="2" id="KW-1185">Reference proteome</keyword>
<dbReference type="Gene3D" id="2.115.10.20">
    <property type="entry name" value="Glycosyl hydrolase domain, family 43"/>
    <property type="match status" value="1"/>
</dbReference>
<sequence length="661" mass="77358">MGFSTQILSKGGVDFFAPFVFYYKGKKRMFVTTGPVSQKKYVDRLWGLEDEVAKYEKWYVSGANTIQLYEEITKGNWRKLSFGFPDINQFDEMMGCSFLEQNHKMYLFFSGKIGNMWSLYIIEGIDGETWGSSREVLKPSLHTDQEHVFLPSVLMVNGQFHMWYVGRNYNNRRIHYAVSSDLYCWDKKGVVFDLGNQGDPDDYATDCPSVKYVNELFVMAYGGGLMRGIMLASSQDGLKWNRVKPEIFRGPSTSKDHLYAFYPSLYLDEQDSFRIIYAGENRDNEWSIFERKETYDMHNLMKVEPYEVNIEWYEKALHIISKVPPKYMGEPDDCHQDIEKYNNKLEGIQQIRPSSSPLFLVEYNKTPIKEVFKLGRSREKLEVEYEFRNRFSRVLPVIPAAIKYISQTPIMIMPYVENAVELAKYATIHPERFMNILEDLLDRFVTITRQTMIPYDIELINFTGQTPQLMIQWLRKLLIQGLNPLFLNPIIVNGKRLGCSIYEELSRCDKVIETTPEWISMFTGDNHFRNFLVTEAEDYYALDFEFSGYIDLDYTVAKFIGSAIKHLNVTQNESIAVNQNGTFVDYEFMDDVHRSMLSTSWFFDKLQSLPINYSRVYALLFSKLYFRLDQVWQRSSEERAKNVAMAVVAIQLFRNQDDGHV</sequence>
<dbReference type="SUPFAM" id="SSF75005">
    <property type="entry name" value="Arabinanase/levansucrase/invertase"/>
    <property type="match status" value="1"/>
</dbReference>
<accession>A0A934MP60</accession>
<comment type="caution">
    <text evidence="1">The sequence shown here is derived from an EMBL/GenBank/DDBJ whole genome shotgun (WGS) entry which is preliminary data.</text>
</comment>
<evidence type="ECO:0008006" key="3">
    <source>
        <dbReference type="Google" id="ProtNLM"/>
    </source>
</evidence>
<name>A0A934MP60_9BACL</name>
<dbReference type="SUPFAM" id="SSF56112">
    <property type="entry name" value="Protein kinase-like (PK-like)"/>
    <property type="match status" value="1"/>
</dbReference>
<reference evidence="1" key="1">
    <citation type="submission" date="2020-12" db="EMBL/GenBank/DDBJ databases">
        <authorList>
            <person name="Huq M.A."/>
        </authorList>
    </citation>
    <scope>NUCLEOTIDE SEQUENCE</scope>
    <source>
        <strain evidence="1">MAHUQ-46</strain>
    </source>
</reference>
<dbReference type="InterPro" id="IPR023296">
    <property type="entry name" value="Glyco_hydro_beta-prop_sf"/>
</dbReference>
<dbReference type="AlphaFoldDB" id="A0A934MP60"/>
<dbReference type="EMBL" id="JAELUP010000011">
    <property type="protein sequence ID" value="MBJ6360563.1"/>
    <property type="molecule type" value="Genomic_DNA"/>
</dbReference>
<dbReference type="Proteomes" id="UP000640274">
    <property type="component" value="Unassembled WGS sequence"/>
</dbReference>
<proteinExistence type="predicted"/>
<dbReference type="RefSeq" id="WP_199018118.1">
    <property type="nucleotide sequence ID" value="NZ_JAELUP010000011.1"/>
</dbReference>
<evidence type="ECO:0000313" key="1">
    <source>
        <dbReference type="EMBL" id="MBJ6360563.1"/>
    </source>
</evidence>
<dbReference type="InterPro" id="IPR011009">
    <property type="entry name" value="Kinase-like_dom_sf"/>
</dbReference>
<organism evidence="1 2">
    <name type="scientific">Paenibacillus roseus</name>
    <dbReference type="NCBI Taxonomy" id="2798579"/>
    <lineage>
        <taxon>Bacteria</taxon>
        <taxon>Bacillati</taxon>
        <taxon>Bacillota</taxon>
        <taxon>Bacilli</taxon>
        <taxon>Bacillales</taxon>
        <taxon>Paenibacillaceae</taxon>
        <taxon>Paenibacillus</taxon>
    </lineage>
</organism>
<evidence type="ECO:0000313" key="2">
    <source>
        <dbReference type="Proteomes" id="UP000640274"/>
    </source>
</evidence>
<gene>
    <name evidence="1" type="ORF">JFN88_04405</name>
</gene>
<protein>
    <recommendedName>
        <fullName evidence="3">Glycosyl hydrolase family 32 N-terminal domain-containing protein</fullName>
    </recommendedName>
</protein>